<organism evidence="2 3">
    <name type="scientific">Brassica carinata</name>
    <name type="common">Ethiopian mustard</name>
    <name type="synonym">Abyssinian cabbage</name>
    <dbReference type="NCBI Taxonomy" id="52824"/>
    <lineage>
        <taxon>Eukaryota</taxon>
        <taxon>Viridiplantae</taxon>
        <taxon>Streptophyta</taxon>
        <taxon>Embryophyta</taxon>
        <taxon>Tracheophyta</taxon>
        <taxon>Spermatophyta</taxon>
        <taxon>Magnoliopsida</taxon>
        <taxon>eudicotyledons</taxon>
        <taxon>Gunneridae</taxon>
        <taxon>Pentapetalae</taxon>
        <taxon>rosids</taxon>
        <taxon>malvids</taxon>
        <taxon>Brassicales</taxon>
        <taxon>Brassicaceae</taxon>
        <taxon>Brassiceae</taxon>
        <taxon>Brassica</taxon>
    </lineage>
</organism>
<protein>
    <submittedName>
        <fullName evidence="2">Uncharacterized protein</fullName>
    </submittedName>
</protein>
<dbReference type="EMBL" id="JAAMPC010000016">
    <property type="protein sequence ID" value="KAG2250674.1"/>
    <property type="molecule type" value="Genomic_DNA"/>
</dbReference>
<proteinExistence type="predicted"/>
<evidence type="ECO:0000256" key="1">
    <source>
        <dbReference type="SAM" id="MobiDB-lite"/>
    </source>
</evidence>
<sequence length="113" mass="12717">MSYASGDEFCYIEEKDGILVLSKTFKGRWVVSRVCCRELEGGSDKAEQRRRRRHLVMSYASGDEFCYIEEKDGILSSLAKRSKAAVTRRSSVEGGGTTMPEEKIVDTKKSHNS</sequence>
<dbReference type="Proteomes" id="UP000886595">
    <property type="component" value="Unassembled WGS sequence"/>
</dbReference>
<evidence type="ECO:0000313" key="2">
    <source>
        <dbReference type="EMBL" id="KAG2250674.1"/>
    </source>
</evidence>
<name>A0A8X7PJ99_BRACI</name>
<evidence type="ECO:0000313" key="3">
    <source>
        <dbReference type="Proteomes" id="UP000886595"/>
    </source>
</evidence>
<reference evidence="2 3" key="1">
    <citation type="submission" date="2020-02" db="EMBL/GenBank/DDBJ databases">
        <authorList>
            <person name="Ma Q."/>
            <person name="Huang Y."/>
            <person name="Song X."/>
            <person name="Pei D."/>
        </authorList>
    </citation>
    <scope>NUCLEOTIDE SEQUENCE [LARGE SCALE GENOMIC DNA]</scope>
    <source>
        <strain evidence="2">Sxm20200214</strain>
        <tissue evidence="2">Leaf</tissue>
    </source>
</reference>
<feature type="region of interest" description="Disordered" evidence="1">
    <location>
        <begin position="82"/>
        <end position="113"/>
    </location>
</feature>
<dbReference type="AlphaFoldDB" id="A0A8X7PJ99"/>
<feature type="compositionally biased region" description="Basic and acidic residues" evidence="1">
    <location>
        <begin position="100"/>
        <end position="113"/>
    </location>
</feature>
<accession>A0A8X7PJ99</accession>
<keyword evidence="3" id="KW-1185">Reference proteome</keyword>
<comment type="caution">
    <text evidence="2">The sequence shown here is derived from an EMBL/GenBank/DDBJ whole genome shotgun (WGS) entry which is preliminary data.</text>
</comment>
<gene>
    <name evidence="2" type="ORF">Bca52824_080810</name>
</gene>